<accession>A0AA85KPR2</accession>
<dbReference type="AlphaFoldDB" id="A0AA85KPR2"/>
<dbReference type="Proteomes" id="UP000050795">
    <property type="component" value="Unassembled WGS sequence"/>
</dbReference>
<reference evidence="2" key="2">
    <citation type="submission" date="2023-11" db="UniProtKB">
        <authorList>
            <consortium name="WormBaseParasite"/>
        </authorList>
    </citation>
    <scope>IDENTIFICATION</scope>
</reference>
<sequence>MNVEEKKAMDSCTHQLIAAHISTSDVTYLCLKRIGSILRSVNHTFQPNTLAVHEMSKELSCSVETLISPKKFPPDSYPRQTSSLRQYIP</sequence>
<proteinExistence type="predicted"/>
<keyword evidence="1" id="KW-1185">Reference proteome</keyword>
<name>A0AA85KPR2_TRIRE</name>
<reference evidence="1" key="1">
    <citation type="submission" date="2022-06" db="EMBL/GenBank/DDBJ databases">
        <authorList>
            <person name="Berger JAMES D."/>
            <person name="Berger JAMES D."/>
        </authorList>
    </citation>
    <scope>NUCLEOTIDE SEQUENCE [LARGE SCALE GENOMIC DNA]</scope>
</reference>
<dbReference type="WBParaSite" id="TREG1_97800.1">
    <property type="protein sequence ID" value="TREG1_97800.1"/>
    <property type="gene ID" value="TREG1_97800"/>
</dbReference>
<evidence type="ECO:0000313" key="2">
    <source>
        <dbReference type="WBParaSite" id="TREG1_97800.1"/>
    </source>
</evidence>
<evidence type="ECO:0000313" key="1">
    <source>
        <dbReference type="Proteomes" id="UP000050795"/>
    </source>
</evidence>
<protein>
    <submittedName>
        <fullName evidence="2">Uncharacterized protein</fullName>
    </submittedName>
</protein>
<organism evidence="1 2">
    <name type="scientific">Trichobilharzia regenti</name>
    <name type="common">Nasal bird schistosome</name>
    <dbReference type="NCBI Taxonomy" id="157069"/>
    <lineage>
        <taxon>Eukaryota</taxon>
        <taxon>Metazoa</taxon>
        <taxon>Spiralia</taxon>
        <taxon>Lophotrochozoa</taxon>
        <taxon>Platyhelminthes</taxon>
        <taxon>Trematoda</taxon>
        <taxon>Digenea</taxon>
        <taxon>Strigeidida</taxon>
        <taxon>Schistosomatoidea</taxon>
        <taxon>Schistosomatidae</taxon>
        <taxon>Trichobilharzia</taxon>
    </lineage>
</organism>